<dbReference type="Proteomes" id="UP000091820">
    <property type="component" value="Unassembled WGS sequence"/>
</dbReference>
<feature type="compositionally biased region" description="Basic residues" evidence="1">
    <location>
        <begin position="87"/>
        <end position="101"/>
    </location>
</feature>
<name>A0A1A9WR70_9MUSC</name>
<dbReference type="VEuPathDB" id="VectorBase:GBRI029179"/>
<protein>
    <submittedName>
        <fullName evidence="2">Uncharacterized protein</fullName>
    </submittedName>
</protein>
<feature type="region of interest" description="Disordered" evidence="1">
    <location>
        <begin position="75"/>
        <end position="101"/>
    </location>
</feature>
<dbReference type="EnsemblMetazoa" id="GBRI029179-RA">
    <property type="protein sequence ID" value="GBRI029179-PA"/>
    <property type="gene ID" value="GBRI029179"/>
</dbReference>
<dbReference type="AlphaFoldDB" id="A0A1A9WR70"/>
<evidence type="ECO:0000313" key="2">
    <source>
        <dbReference type="EnsemblMetazoa" id="GBRI029179-PA"/>
    </source>
</evidence>
<keyword evidence="3" id="KW-1185">Reference proteome</keyword>
<organism evidence="2 3">
    <name type="scientific">Glossina brevipalpis</name>
    <dbReference type="NCBI Taxonomy" id="37001"/>
    <lineage>
        <taxon>Eukaryota</taxon>
        <taxon>Metazoa</taxon>
        <taxon>Ecdysozoa</taxon>
        <taxon>Arthropoda</taxon>
        <taxon>Hexapoda</taxon>
        <taxon>Insecta</taxon>
        <taxon>Pterygota</taxon>
        <taxon>Neoptera</taxon>
        <taxon>Endopterygota</taxon>
        <taxon>Diptera</taxon>
        <taxon>Brachycera</taxon>
        <taxon>Muscomorpha</taxon>
        <taxon>Hippoboscoidea</taxon>
        <taxon>Glossinidae</taxon>
        <taxon>Glossina</taxon>
    </lineage>
</organism>
<accession>A0A1A9WR70</accession>
<evidence type="ECO:0000313" key="3">
    <source>
        <dbReference type="Proteomes" id="UP000091820"/>
    </source>
</evidence>
<reference evidence="2" key="2">
    <citation type="submission" date="2020-05" db="UniProtKB">
        <authorList>
            <consortium name="EnsemblMetazoa"/>
        </authorList>
    </citation>
    <scope>IDENTIFICATION</scope>
    <source>
        <strain evidence="2">IAEA</strain>
    </source>
</reference>
<reference evidence="3" key="1">
    <citation type="submission" date="2014-03" db="EMBL/GenBank/DDBJ databases">
        <authorList>
            <person name="Aksoy S."/>
            <person name="Warren W."/>
            <person name="Wilson R.K."/>
        </authorList>
    </citation>
    <scope>NUCLEOTIDE SEQUENCE [LARGE SCALE GENOMIC DNA]</scope>
    <source>
        <strain evidence="3">IAEA</strain>
    </source>
</reference>
<proteinExistence type="predicted"/>
<evidence type="ECO:0000256" key="1">
    <source>
        <dbReference type="SAM" id="MobiDB-lite"/>
    </source>
</evidence>
<sequence>MYKKLSFLLSSLGYCFITYNYLSQLFGIESLRFHPFFVCLFSAQKVQLLKKRLIFQERKSSESVLLYVKRRVSVSNRKEKTTTSFGKRLKSPRKSHHRISQ</sequence>